<protein>
    <submittedName>
        <fullName evidence="9">DgyrCDS13913</fullName>
    </submittedName>
</protein>
<keyword evidence="4 5" id="KW-0539">Nucleus</keyword>
<dbReference type="CDD" id="cd00086">
    <property type="entry name" value="homeodomain"/>
    <property type="match status" value="1"/>
</dbReference>
<dbReference type="SMART" id="SM00389">
    <property type="entry name" value="HOX"/>
    <property type="match status" value="1"/>
</dbReference>
<dbReference type="PANTHER" id="PTHR24329:SF543">
    <property type="entry name" value="FI01017P-RELATED"/>
    <property type="match status" value="1"/>
</dbReference>
<dbReference type="AlphaFoldDB" id="A0A7I8WC10"/>
<dbReference type="EMBL" id="CAJFCJ010000028">
    <property type="protein sequence ID" value="CAD5125707.1"/>
    <property type="molecule type" value="Genomic_DNA"/>
</dbReference>
<reference evidence="9 10" key="1">
    <citation type="submission" date="2020-08" db="EMBL/GenBank/DDBJ databases">
        <authorList>
            <person name="Hejnol A."/>
        </authorList>
    </citation>
    <scope>NUCLEOTIDE SEQUENCE [LARGE SCALE GENOMIC DNA]</scope>
</reference>
<feature type="compositionally biased region" description="Polar residues" evidence="7">
    <location>
        <begin position="84"/>
        <end position="96"/>
    </location>
</feature>
<proteinExistence type="predicted"/>
<evidence type="ECO:0000256" key="1">
    <source>
        <dbReference type="ARBA" id="ARBA00004123"/>
    </source>
</evidence>
<comment type="subcellular location">
    <subcellularLocation>
        <location evidence="1 5 6">Nucleus</location>
    </subcellularLocation>
</comment>
<evidence type="ECO:0000256" key="2">
    <source>
        <dbReference type="ARBA" id="ARBA00023125"/>
    </source>
</evidence>
<dbReference type="FunFam" id="1.10.10.60:FF:000291">
    <property type="entry name" value="ALX homeobox protein 1"/>
    <property type="match status" value="1"/>
</dbReference>
<evidence type="ECO:0000256" key="7">
    <source>
        <dbReference type="SAM" id="MobiDB-lite"/>
    </source>
</evidence>
<dbReference type="PROSITE" id="PS50071">
    <property type="entry name" value="HOMEOBOX_2"/>
    <property type="match status" value="1"/>
</dbReference>
<evidence type="ECO:0000313" key="10">
    <source>
        <dbReference type="Proteomes" id="UP000549394"/>
    </source>
</evidence>
<comment type="caution">
    <text evidence="9">The sequence shown here is derived from an EMBL/GenBank/DDBJ whole genome shotgun (WGS) entry which is preliminary data.</text>
</comment>
<feature type="DNA-binding region" description="Homeobox" evidence="5">
    <location>
        <begin position="13"/>
        <end position="72"/>
    </location>
</feature>
<evidence type="ECO:0000256" key="5">
    <source>
        <dbReference type="PROSITE-ProRule" id="PRU00108"/>
    </source>
</evidence>
<evidence type="ECO:0000259" key="8">
    <source>
        <dbReference type="PROSITE" id="PS50071"/>
    </source>
</evidence>
<dbReference type="Proteomes" id="UP000549394">
    <property type="component" value="Unassembled WGS sequence"/>
</dbReference>
<keyword evidence="2 5" id="KW-0238">DNA-binding</keyword>
<dbReference type="SUPFAM" id="SSF46689">
    <property type="entry name" value="Homeodomain-like"/>
    <property type="match status" value="1"/>
</dbReference>
<dbReference type="Pfam" id="PF00046">
    <property type="entry name" value="Homeodomain"/>
    <property type="match status" value="1"/>
</dbReference>
<dbReference type="InterPro" id="IPR001356">
    <property type="entry name" value="HD"/>
</dbReference>
<feature type="region of interest" description="Disordered" evidence="7">
    <location>
        <begin position="77"/>
        <end position="96"/>
    </location>
</feature>
<dbReference type="GO" id="GO:0000977">
    <property type="term" value="F:RNA polymerase II transcription regulatory region sequence-specific DNA binding"/>
    <property type="evidence" value="ECO:0007669"/>
    <property type="project" value="TreeGrafter"/>
</dbReference>
<evidence type="ECO:0000256" key="3">
    <source>
        <dbReference type="ARBA" id="ARBA00023155"/>
    </source>
</evidence>
<name>A0A7I8WC10_9ANNE</name>
<dbReference type="OrthoDB" id="6159439at2759"/>
<organism evidence="9 10">
    <name type="scientific">Dimorphilus gyrociliatus</name>
    <dbReference type="NCBI Taxonomy" id="2664684"/>
    <lineage>
        <taxon>Eukaryota</taxon>
        <taxon>Metazoa</taxon>
        <taxon>Spiralia</taxon>
        <taxon>Lophotrochozoa</taxon>
        <taxon>Annelida</taxon>
        <taxon>Polychaeta</taxon>
        <taxon>Polychaeta incertae sedis</taxon>
        <taxon>Dinophilidae</taxon>
        <taxon>Dimorphilus</taxon>
    </lineage>
</organism>
<dbReference type="Gene3D" id="1.10.10.60">
    <property type="entry name" value="Homeodomain-like"/>
    <property type="match status" value="1"/>
</dbReference>
<dbReference type="InterPro" id="IPR017970">
    <property type="entry name" value="Homeobox_CS"/>
</dbReference>
<evidence type="ECO:0000256" key="4">
    <source>
        <dbReference type="ARBA" id="ARBA00023242"/>
    </source>
</evidence>
<sequence length="153" mass="18393">MLLDDFILGRRRQRRNRTTFTPQQLQALEELFARTHYPDIFVREELAFRIKLSESRIQVWFQNRRAKWRKMTRSRLTRTLGTSPSHSPEQWRNLNPPQTPAWRHTLPVPQPNYIYPHLSCFQPALHFPCPPPLEQPNDLRTRIEQRSKAAKKD</sequence>
<accession>A0A7I8WC10</accession>
<evidence type="ECO:0000256" key="6">
    <source>
        <dbReference type="RuleBase" id="RU000682"/>
    </source>
</evidence>
<dbReference type="PANTHER" id="PTHR24329">
    <property type="entry name" value="HOMEOBOX PROTEIN ARISTALESS"/>
    <property type="match status" value="1"/>
</dbReference>
<dbReference type="InterPro" id="IPR050649">
    <property type="entry name" value="Paired_Homeobox_TFs"/>
</dbReference>
<dbReference type="PROSITE" id="PS00027">
    <property type="entry name" value="HOMEOBOX_1"/>
    <property type="match status" value="1"/>
</dbReference>
<dbReference type="GO" id="GO:0005634">
    <property type="term" value="C:nucleus"/>
    <property type="evidence" value="ECO:0007669"/>
    <property type="project" value="UniProtKB-SubCell"/>
</dbReference>
<gene>
    <name evidence="9" type="ORF">DGYR_LOCUS13045</name>
</gene>
<evidence type="ECO:0000313" key="9">
    <source>
        <dbReference type="EMBL" id="CAD5125707.1"/>
    </source>
</evidence>
<dbReference type="GO" id="GO:0000981">
    <property type="term" value="F:DNA-binding transcription factor activity, RNA polymerase II-specific"/>
    <property type="evidence" value="ECO:0007669"/>
    <property type="project" value="InterPro"/>
</dbReference>
<keyword evidence="3 5" id="KW-0371">Homeobox</keyword>
<dbReference type="InterPro" id="IPR009057">
    <property type="entry name" value="Homeodomain-like_sf"/>
</dbReference>
<feature type="domain" description="Homeobox" evidence="8">
    <location>
        <begin position="11"/>
        <end position="71"/>
    </location>
</feature>
<keyword evidence="10" id="KW-1185">Reference proteome</keyword>